<dbReference type="EMBL" id="CP073720">
    <property type="protein sequence ID" value="UWP86823.1"/>
    <property type="molecule type" value="Genomic_DNA"/>
</dbReference>
<dbReference type="InterPro" id="IPR009061">
    <property type="entry name" value="DNA-bd_dom_put_sf"/>
</dbReference>
<dbReference type="PANTHER" id="PTHR30204:SF93">
    <property type="entry name" value="HTH MERR-TYPE DOMAIN-CONTAINING PROTEIN"/>
    <property type="match status" value="1"/>
</dbReference>
<evidence type="ECO:0000313" key="5">
    <source>
        <dbReference type="EMBL" id="UWP86823.1"/>
    </source>
</evidence>
<sequence length="149" mass="15649">MRIGEMAAAAGTTVRALRHYEAEGLLVSARSANGYRDYPATAVLRVRNIRELLAIGFTVADIRVFLRYLDRDLPAVFADRATCGTAMRVAGERLAELRARIDTLTRLHDTLAARLGAGAGPHGTVISRAGQGVPASAGVDGGPPSTPGP</sequence>
<dbReference type="InterPro" id="IPR047057">
    <property type="entry name" value="MerR_fam"/>
</dbReference>
<keyword evidence="6" id="KW-1185">Reference proteome</keyword>
<dbReference type="SMART" id="SM00422">
    <property type="entry name" value="HTH_MERR"/>
    <property type="match status" value="1"/>
</dbReference>
<name>A0ABY5W9X4_9ACTN</name>
<dbReference type="PANTHER" id="PTHR30204">
    <property type="entry name" value="REDOX-CYCLING DRUG-SENSING TRANSCRIPTIONAL ACTIVATOR SOXR"/>
    <property type="match status" value="1"/>
</dbReference>
<dbReference type="Gene3D" id="1.10.1660.10">
    <property type="match status" value="1"/>
</dbReference>
<dbReference type="RefSeq" id="WP_259866389.1">
    <property type="nucleotide sequence ID" value="NZ_BAAAST010000004.1"/>
</dbReference>
<accession>A0ABY5W9X4</accession>
<feature type="region of interest" description="Disordered" evidence="3">
    <location>
        <begin position="130"/>
        <end position="149"/>
    </location>
</feature>
<dbReference type="PRINTS" id="PR00040">
    <property type="entry name" value="HTHMERR"/>
</dbReference>
<dbReference type="SUPFAM" id="SSF46955">
    <property type="entry name" value="Putative DNA-binding domain"/>
    <property type="match status" value="1"/>
</dbReference>
<evidence type="ECO:0000256" key="1">
    <source>
        <dbReference type="ARBA" id="ARBA00023125"/>
    </source>
</evidence>
<evidence type="ECO:0000313" key="6">
    <source>
        <dbReference type="Proteomes" id="UP001059617"/>
    </source>
</evidence>
<dbReference type="PROSITE" id="PS50937">
    <property type="entry name" value="HTH_MERR_2"/>
    <property type="match status" value="1"/>
</dbReference>
<evidence type="ECO:0000256" key="2">
    <source>
        <dbReference type="SAM" id="Coils"/>
    </source>
</evidence>
<gene>
    <name evidence="5" type="ORF">Dfulv_22290</name>
</gene>
<dbReference type="InterPro" id="IPR000551">
    <property type="entry name" value="MerR-type_HTH_dom"/>
</dbReference>
<reference evidence="5" key="1">
    <citation type="submission" date="2021-04" db="EMBL/GenBank/DDBJ databases">
        <authorList>
            <person name="Hartkoorn R.C."/>
            <person name="Beaudoing E."/>
            <person name="Hot D."/>
        </authorList>
    </citation>
    <scope>NUCLEOTIDE SEQUENCE</scope>
    <source>
        <strain evidence="5">NRRL B-16292</strain>
    </source>
</reference>
<evidence type="ECO:0000256" key="3">
    <source>
        <dbReference type="SAM" id="MobiDB-lite"/>
    </source>
</evidence>
<evidence type="ECO:0000259" key="4">
    <source>
        <dbReference type="PROSITE" id="PS50937"/>
    </source>
</evidence>
<protein>
    <submittedName>
        <fullName evidence="5">MerR family transcriptional regulator</fullName>
    </submittedName>
</protein>
<feature type="coiled-coil region" evidence="2">
    <location>
        <begin position="87"/>
        <end position="114"/>
    </location>
</feature>
<reference evidence="5" key="2">
    <citation type="submission" date="2022-09" db="EMBL/GenBank/DDBJ databases">
        <title>Biosynthetic gene clusters of Dactylosporangioum fulvum.</title>
        <authorList>
            <person name="Caradec T."/>
        </authorList>
    </citation>
    <scope>NUCLEOTIDE SEQUENCE</scope>
    <source>
        <strain evidence="5">NRRL B-16292</strain>
    </source>
</reference>
<keyword evidence="2" id="KW-0175">Coiled coil</keyword>
<dbReference type="Proteomes" id="UP001059617">
    <property type="component" value="Chromosome"/>
</dbReference>
<proteinExistence type="predicted"/>
<feature type="domain" description="HTH merR-type" evidence="4">
    <location>
        <begin position="1"/>
        <end position="68"/>
    </location>
</feature>
<dbReference type="Pfam" id="PF13411">
    <property type="entry name" value="MerR_1"/>
    <property type="match status" value="1"/>
</dbReference>
<organism evidence="5 6">
    <name type="scientific">Dactylosporangium fulvum</name>
    <dbReference type="NCBI Taxonomy" id="53359"/>
    <lineage>
        <taxon>Bacteria</taxon>
        <taxon>Bacillati</taxon>
        <taxon>Actinomycetota</taxon>
        <taxon>Actinomycetes</taxon>
        <taxon>Micromonosporales</taxon>
        <taxon>Micromonosporaceae</taxon>
        <taxon>Dactylosporangium</taxon>
    </lineage>
</organism>
<keyword evidence="1" id="KW-0238">DNA-binding</keyword>